<dbReference type="InterPro" id="IPR002023">
    <property type="entry name" value="NuoE-like"/>
</dbReference>
<dbReference type="Proteomes" id="UP001321786">
    <property type="component" value="Chromosome"/>
</dbReference>
<feature type="binding site" evidence="7">
    <location>
        <position position="80"/>
    </location>
    <ligand>
        <name>[2Fe-2S] cluster</name>
        <dbReference type="ChEBI" id="CHEBI:190135"/>
    </ligand>
</feature>
<dbReference type="InterPro" id="IPR028431">
    <property type="entry name" value="NADP_DH_HndA-like"/>
</dbReference>
<feature type="binding site" evidence="7">
    <location>
        <position position="121"/>
    </location>
    <ligand>
        <name>[2Fe-2S] cluster</name>
        <dbReference type="ChEBI" id="CHEBI:190135"/>
    </ligand>
</feature>
<feature type="binding site" evidence="7">
    <location>
        <position position="125"/>
    </location>
    <ligand>
        <name>[2Fe-2S] cluster</name>
        <dbReference type="ChEBI" id="CHEBI:190135"/>
    </ligand>
</feature>
<keyword evidence="3 7" id="KW-0479">Metal-binding</keyword>
<dbReference type="PANTHER" id="PTHR43342">
    <property type="entry name" value="NADH-QUINONE OXIDOREDUCTASE, E SUBUNIT"/>
    <property type="match status" value="1"/>
</dbReference>
<dbReference type="GO" id="GO:0051537">
    <property type="term" value="F:2 iron, 2 sulfur cluster binding"/>
    <property type="evidence" value="ECO:0007669"/>
    <property type="project" value="UniProtKB-KW"/>
</dbReference>
<comment type="cofactor">
    <cofactor evidence="7">
        <name>[2Fe-2S] cluster</name>
        <dbReference type="ChEBI" id="CHEBI:190135"/>
    </cofactor>
    <text evidence="7">Binds 1 [2Fe-2S] cluster.</text>
</comment>
<feature type="binding site" evidence="7">
    <location>
        <position position="85"/>
    </location>
    <ligand>
        <name>[2Fe-2S] cluster</name>
        <dbReference type="ChEBI" id="CHEBI:190135"/>
    </ligand>
</feature>
<dbReference type="CDD" id="cd03064">
    <property type="entry name" value="TRX_Fd_NuoE"/>
    <property type="match status" value="1"/>
</dbReference>
<dbReference type="GO" id="GO:0046872">
    <property type="term" value="F:metal ion binding"/>
    <property type="evidence" value="ECO:0007669"/>
    <property type="project" value="UniProtKB-KW"/>
</dbReference>
<dbReference type="Gene3D" id="1.10.10.1590">
    <property type="entry name" value="NADH-quinone oxidoreductase subunit E"/>
    <property type="match status" value="1"/>
</dbReference>
<keyword evidence="9" id="KW-1185">Reference proteome</keyword>
<gene>
    <name evidence="8" type="primary">nuoE_4</name>
    <name evidence="8" type="ORF">HLPR_21220</name>
</gene>
<name>A0AAU9E533_9FIRM</name>
<dbReference type="InterPro" id="IPR042128">
    <property type="entry name" value="NuoE_dom"/>
</dbReference>
<comment type="cofactor">
    <cofactor evidence="6">
        <name>[2Fe-2S] cluster</name>
        <dbReference type="ChEBI" id="CHEBI:190135"/>
    </cofactor>
</comment>
<keyword evidence="5 7" id="KW-0411">Iron-sulfur</keyword>
<keyword evidence="4 7" id="KW-0408">Iron</keyword>
<evidence type="ECO:0000256" key="5">
    <source>
        <dbReference type="ARBA" id="ARBA00023014"/>
    </source>
</evidence>
<dbReference type="Gene3D" id="3.40.30.10">
    <property type="entry name" value="Glutaredoxin"/>
    <property type="match status" value="1"/>
</dbReference>
<proteinExistence type="inferred from homology"/>
<accession>A0AAU9E533</accession>
<sequence length="159" mass="18293">MKNNNKYIDELIQKHNFDKTKLLKILLEIQENSEQNYVSKEDIINLSEKLKVPLSQIHEVTTFFSAINTEPKGKYIIQLCDSTVCRLSKNYIAKDELEKELNIEMGGTTKDNLFTLEYVACFGACDRAPAMRIGKKVYGNLDKEKISKIINELRGDLNE</sequence>
<dbReference type="InterPro" id="IPR036249">
    <property type="entry name" value="Thioredoxin-like_sf"/>
</dbReference>
<evidence type="ECO:0000256" key="4">
    <source>
        <dbReference type="ARBA" id="ARBA00023004"/>
    </source>
</evidence>
<evidence type="ECO:0000313" key="9">
    <source>
        <dbReference type="Proteomes" id="UP001321786"/>
    </source>
</evidence>
<dbReference type="SUPFAM" id="SSF52833">
    <property type="entry name" value="Thioredoxin-like"/>
    <property type="match status" value="1"/>
</dbReference>
<dbReference type="EMBL" id="AP028654">
    <property type="protein sequence ID" value="BEP29791.1"/>
    <property type="molecule type" value="Genomic_DNA"/>
</dbReference>
<evidence type="ECO:0000256" key="2">
    <source>
        <dbReference type="ARBA" id="ARBA00022714"/>
    </source>
</evidence>
<dbReference type="PIRSF" id="PIRSF000216">
    <property type="entry name" value="NADH_DH_24kDa"/>
    <property type="match status" value="1"/>
</dbReference>
<evidence type="ECO:0000313" key="8">
    <source>
        <dbReference type="EMBL" id="BEP29791.1"/>
    </source>
</evidence>
<dbReference type="PANTHER" id="PTHR43342:SF1">
    <property type="entry name" value="BIFURCATING [FEFE] HYDROGENASE GAMMA SUBUNIT"/>
    <property type="match status" value="1"/>
</dbReference>
<evidence type="ECO:0000256" key="1">
    <source>
        <dbReference type="ARBA" id="ARBA00010643"/>
    </source>
</evidence>
<dbReference type="AlphaFoldDB" id="A0AAU9E533"/>
<dbReference type="GO" id="GO:0016491">
    <property type="term" value="F:oxidoreductase activity"/>
    <property type="evidence" value="ECO:0007669"/>
    <property type="project" value="InterPro"/>
</dbReference>
<dbReference type="InterPro" id="IPR041921">
    <property type="entry name" value="NuoE_N"/>
</dbReference>
<comment type="similarity">
    <text evidence="1">Belongs to the complex I 24 kDa subunit family.</text>
</comment>
<evidence type="ECO:0000256" key="7">
    <source>
        <dbReference type="PIRSR" id="PIRSR000216-1"/>
    </source>
</evidence>
<dbReference type="RefSeq" id="WP_338535405.1">
    <property type="nucleotide sequence ID" value="NZ_AP028654.1"/>
</dbReference>
<protein>
    <submittedName>
        <fullName evidence="8">NADH-quinone oxidoreductase subunit NuoE</fullName>
    </submittedName>
</protein>
<dbReference type="Pfam" id="PF01257">
    <property type="entry name" value="2Fe-2S_thioredx"/>
    <property type="match status" value="1"/>
</dbReference>
<keyword evidence="2 7" id="KW-0001">2Fe-2S</keyword>
<organism evidence="8 9">
    <name type="scientific">Helicovermis profundi</name>
    <dbReference type="NCBI Taxonomy" id="3065157"/>
    <lineage>
        <taxon>Bacteria</taxon>
        <taxon>Bacillati</taxon>
        <taxon>Bacillota</taxon>
        <taxon>Clostridia</taxon>
        <taxon>Helicovermis</taxon>
    </lineage>
</organism>
<evidence type="ECO:0000256" key="3">
    <source>
        <dbReference type="ARBA" id="ARBA00022723"/>
    </source>
</evidence>
<reference evidence="8 9" key="1">
    <citation type="submission" date="2023-08" db="EMBL/GenBank/DDBJ databases">
        <title>Helicovermis profunda gen. nov., sp. nov., a novel mesophilic, fermentative bacterium within the Bacillota from a deep-sea hydrothermal vent chimney.</title>
        <authorList>
            <person name="Miyazaki U."/>
            <person name="Mizutani D."/>
            <person name="Hashimoto Y."/>
            <person name="Tame A."/>
            <person name="Sawayama S."/>
            <person name="Miyazaki J."/>
            <person name="Takai K."/>
            <person name="Nakagawa S."/>
        </authorList>
    </citation>
    <scope>NUCLEOTIDE SEQUENCE [LARGE SCALE GENOMIC DNA]</scope>
    <source>
        <strain evidence="8 9">S502</strain>
    </source>
</reference>
<dbReference type="KEGG" id="hprf:HLPR_21220"/>
<evidence type="ECO:0000256" key="6">
    <source>
        <dbReference type="ARBA" id="ARBA00034078"/>
    </source>
</evidence>